<dbReference type="AlphaFoldDB" id="B9R833"/>
<dbReference type="PANTHER" id="PTHR48226">
    <property type="entry name" value="OS06G0326200 PROTEIN"/>
    <property type="match status" value="1"/>
</dbReference>
<dbReference type="eggNOG" id="ENOG502S11Y">
    <property type="taxonomic scope" value="Eukaryota"/>
</dbReference>
<gene>
    <name evidence="2" type="ORF">RCOM_1596370</name>
</gene>
<reference evidence="3" key="1">
    <citation type="journal article" date="2010" name="Nat. Biotechnol.">
        <title>Draft genome sequence of the oilseed species Ricinus communis.</title>
        <authorList>
            <person name="Chan A.P."/>
            <person name="Crabtree J."/>
            <person name="Zhao Q."/>
            <person name="Lorenzi H."/>
            <person name="Orvis J."/>
            <person name="Puiu D."/>
            <person name="Melake-Berhan A."/>
            <person name="Jones K.M."/>
            <person name="Redman J."/>
            <person name="Chen G."/>
            <person name="Cahoon E.B."/>
            <person name="Gedil M."/>
            <person name="Stanke M."/>
            <person name="Haas B.J."/>
            <person name="Wortman J.R."/>
            <person name="Fraser-Liggett C.M."/>
            <person name="Ravel J."/>
            <person name="Rabinowicz P.D."/>
        </authorList>
    </citation>
    <scope>NUCLEOTIDE SEQUENCE [LARGE SCALE GENOMIC DNA]</scope>
    <source>
        <strain evidence="3">cv. Hale</strain>
    </source>
</reference>
<organism evidence="2 3">
    <name type="scientific">Ricinus communis</name>
    <name type="common">Castor bean</name>
    <dbReference type="NCBI Taxonomy" id="3988"/>
    <lineage>
        <taxon>Eukaryota</taxon>
        <taxon>Viridiplantae</taxon>
        <taxon>Streptophyta</taxon>
        <taxon>Embryophyta</taxon>
        <taxon>Tracheophyta</taxon>
        <taxon>Spermatophyta</taxon>
        <taxon>Magnoliopsida</taxon>
        <taxon>eudicotyledons</taxon>
        <taxon>Gunneridae</taxon>
        <taxon>Pentapetalae</taxon>
        <taxon>rosids</taxon>
        <taxon>fabids</taxon>
        <taxon>Malpighiales</taxon>
        <taxon>Euphorbiaceae</taxon>
        <taxon>Acalyphoideae</taxon>
        <taxon>Acalypheae</taxon>
        <taxon>Ricinus</taxon>
    </lineage>
</organism>
<dbReference type="GO" id="GO:0030048">
    <property type="term" value="P:actin filament-based movement"/>
    <property type="evidence" value="ECO:0000318"/>
    <property type="project" value="GO_Central"/>
</dbReference>
<keyword evidence="3" id="KW-1185">Reference proteome</keyword>
<proteinExistence type="predicted"/>
<evidence type="ECO:0000313" key="3">
    <source>
        <dbReference type="Proteomes" id="UP000008311"/>
    </source>
</evidence>
<dbReference type="InterPro" id="IPR053099">
    <property type="entry name" value="WAS/WASL-interacting_domain"/>
</dbReference>
<evidence type="ECO:0000313" key="2">
    <source>
        <dbReference type="EMBL" id="EEF52663.1"/>
    </source>
</evidence>
<feature type="chain" id="PRO_5002890784" evidence="1">
    <location>
        <begin position="25"/>
        <end position="181"/>
    </location>
</feature>
<dbReference type="PANTHER" id="PTHR48226:SF1">
    <property type="entry name" value="WAS_WASL-INTERACTING PROTEIN FAMILY MEMBER 1"/>
    <property type="match status" value="1"/>
</dbReference>
<name>B9R833_RICCO</name>
<accession>B9R833</accession>
<sequence length="181" mass="19767">METVVMTSLWFLLFLSMTVVDIRGDDERNGTTAQVNATSLNLPQENNNNVQGSHNKISNYTEVVLNNDKRYGGYYRRGGGGGGGGGGGWGWGGGGGGWYKWGCGKGKGGGGGGGGRGRRGMNNMHMHRKREVEKLEYKIGEYAQCMGEGRCKWMRLDCPLHCGGPCFYDCQHMCKAHCRRS</sequence>
<protein>
    <submittedName>
        <fullName evidence="2">Nutrient reservoir, putative</fullName>
    </submittedName>
</protein>
<dbReference type="Proteomes" id="UP000008311">
    <property type="component" value="Unassembled WGS sequence"/>
</dbReference>
<dbReference type="EMBL" id="EQ973772">
    <property type="protein sequence ID" value="EEF52663.1"/>
    <property type="molecule type" value="Genomic_DNA"/>
</dbReference>
<dbReference type="InParanoid" id="B9R833"/>
<keyword evidence="1" id="KW-0732">Signal</keyword>
<feature type="signal peptide" evidence="1">
    <location>
        <begin position="1"/>
        <end position="24"/>
    </location>
</feature>
<dbReference type="GO" id="GO:0005884">
    <property type="term" value="C:actin filament"/>
    <property type="evidence" value="ECO:0000318"/>
    <property type="project" value="GO_Central"/>
</dbReference>
<evidence type="ECO:0000256" key="1">
    <source>
        <dbReference type="SAM" id="SignalP"/>
    </source>
</evidence>